<accession>A0A2U1IUZ7</accession>
<organism evidence="1 2">
    <name type="scientific">Smittium angustum</name>
    <dbReference type="NCBI Taxonomy" id="133377"/>
    <lineage>
        <taxon>Eukaryota</taxon>
        <taxon>Fungi</taxon>
        <taxon>Fungi incertae sedis</taxon>
        <taxon>Zoopagomycota</taxon>
        <taxon>Kickxellomycotina</taxon>
        <taxon>Harpellomycetes</taxon>
        <taxon>Harpellales</taxon>
        <taxon>Legeriomycetaceae</taxon>
        <taxon>Smittium</taxon>
    </lineage>
</organism>
<comment type="caution">
    <text evidence="1">The sequence shown here is derived from an EMBL/GenBank/DDBJ whole genome shotgun (WGS) entry which is preliminary data.</text>
</comment>
<sequence length="169" mass="19823">MPTEINDKNYLIVSRDILSDWLVWRFLFENIIRRLGDIGRFDAGRGELLDALEKYCGDKPGNLPKYLSLALWADRATAKRTTGQPRYKLSMYMMLEAIDGIISSRIKDLDCFDSNQWVRNKRLEAGDLVLIYDTKIGKKRQKKVSDKWFRPYRVYEDNKNGSYKNAKLD</sequence>
<proteinExistence type="predicted"/>
<protein>
    <submittedName>
        <fullName evidence="1">Uncharacterized protein</fullName>
    </submittedName>
</protein>
<name>A0A2U1IUZ7_SMIAN</name>
<dbReference type="Proteomes" id="UP000245591">
    <property type="component" value="Unassembled WGS sequence"/>
</dbReference>
<evidence type="ECO:0000313" key="2">
    <source>
        <dbReference type="Proteomes" id="UP000245591"/>
    </source>
</evidence>
<dbReference type="EMBL" id="MBFU01001228">
    <property type="protein sequence ID" value="PVZ96620.1"/>
    <property type="molecule type" value="Genomic_DNA"/>
</dbReference>
<dbReference type="AlphaFoldDB" id="A0A2U1IUZ7"/>
<evidence type="ECO:0000313" key="1">
    <source>
        <dbReference type="EMBL" id="PVZ96620.1"/>
    </source>
</evidence>
<gene>
    <name evidence="1" type="ORF">BB558_007461</name>
</gene>
<keyword evidence="2" id="KW-1185">Reference proteome</keyword>
<reference evidence="1 2" key="1">
    <citation type="journal article" date="2018" name="MBio">
        <title>Comparative Genomics Reveals the Core Gene Toolbox for the Fungus-Insect Symbiosis.</title>
        <authorList>
            <person name="Wang Y."/>
            <person name="Stata M."/>
            <person name="Wang W."/>
            <person name="Stajich J.E."/>
            <person name="White M.M."/>
            <person name="Moncalvo J.M."/>
        </authorList>
    </citation>
    <scope>NUCLEOTIDE SEQUENCE [LARGE SCALE GENOMIC DNA]</scope>
    <source>
        <strain evidence="1 2">AUS-126-30</strain>
    </source>
</reference>